<sequence length="59" mass="6444">MNTQFLLWSRVIRLVVLLALGGWLVSNGTGLDYFFAAVCAALIALTCYQLWAGSQRGGH</sequence>
<evidence type="ECO:0000313" key="3">
    <source>
        <dbReference type="Proteomes" id="UP000324726"/>
    </source>
</evidence>
<accession>A0A5D4FVY1</accession>
<dbReference type="AlphaFoldDB" id="A0A5D4FVY1"/>
<protein>
    <submittedName>
        <fullName evidence="2">Uncharacterized protein</fullName>
    </submittedName>
</protein>
<gene>
    <name evidence="2" type="ORF">FYJ87_04065</name>
</gene>
<dbReference type="Proteomes" id="UP000324726">
    <property type="component" value="Unassembled WGS sequence"/>
</dbReference>
<organism evidence="2 3">
    <name type="scientific">Corynebacterium urealyticum</name>
    <dbReference type="NCBI Taxonomy" id="43771"/>
    <lineage>
        <taxon>Bacteria</taxon>
        <taxon>Bacillati</taxon>
        <taxon>Actinomycetota</taxon>
        <taxon>Actinomycetes</taxon>
        <taxon>Mycobacteriales</taxon>
        <taxon>Corynebacteriaceae</taxon>
        <taxon>Corynebacterium</taxon>
    </lineage>
</organism>
<evidence type="ECO:0000313" key="2">
    <source>
        <dbReference type="EMBL" id="TYR20158.1"/>
    </source>
</evidence>
<feature type="transmembrane region" description="Helical" evidence="1">
    <location>
        <begin position="7"/>
        <end position="25"/>
    </location>
</feature>
<proteinExistence type="predicted"/>
<keyword evidence="1" id="KW-1133">Transmembrane helix</keyword>
<dbReference type="EMBL" id="VSZI01000001">
    <property type="protein sequence ID" value="TYR20158.1"/>
    <property type="molecule type" value="Genomic_DNA"/>
</dbReference>
<keyword evidence="1" id="KW-0812">Transmembrane</keyword>
<comment type="caution">
    <text evidence="2">The sequence shown here is derived from an EMBL/GenBank/DDBJ whole genome shotgun (WGS) entry which is preliminary data.</text>
</comment>
<feature type="transmembrane region" description="Helical" evidence="1">
    <location>
        <begin position="31"/>
        <end position="51"/>
    </location>
</feature>
<dbReference type="RefSeq" id="WP_070760232.1">
    <property type="nucleotide sequence ID" value="NZ_VSZI01000001.1"/>
</dbReference>
<keyword evidence="1" id="KW-0472">Membrane</keyword>
<name>A0A5D4FVY1_9CORY</name>
<reference evidence="2 3" key="1">
    <citation type="submission" date="2019-08" db="EMBL/GenBank/DDBJ databases">
        <title>Draft genome of C. urealyticum strain VH4248.</title>
        <authorList>
            <person name="Navas J."/>
        </authorList>
    </citation>
    <scope>NUCLEOTIDE SEQUENCE [LARGE SCALE GENOMIC DNA]</scope>
    <source>
        <strain evidence="2 3">VH4248</strain>
    </source>
</reference>
<evidence type="ECO:0000256" key="1">
    <source>
        <dbReference type="SAM" id="Phobius"/>
    </source>
</evidence>